<accession>A0ABU0L4V6</accession>
<evidence type="ECO:0000313" key="3">
    <source>
        <dbReference type="Proteomes" id="UP001242811"/>
    </source>
</evidence>
<comment type="caution">
    <text evidence="2">The sequence shown here is derived from an EMBL/GenBank/DDBJ whole genome shotgun (WGS) entry which is preliminary data.</text>
</comment>
<dbReference type="InterPro" id="IPR020843">
    <property type="entry name" value="ER"/>
</dbReference>
<name>A0ABU0L4V6_9BACL</name>
<dbReference type="InterPro" id="IPR013154">
    <property type="entry name" value="ADH-like_N"/>
</dbReference>
<keyword evidence="3" id="KW-1185">Reference proteome</keyword>
<dbReference type="InterPro" id="IPR014188">
    <property type="entry name" value="Acrylyl-CoA_reductase_AcuI"/>
</dbReference>
<feature type="domain" description="Enoyl reductase (ER)" evidence="1">
    <location>
        <begin position="12"/>
        <end position="327"/>
    </location>
</feature>
<dbReference type="InterPro" id="IPR011032">
    <property type="entry name" value="GroES-like_sf"/>
</dbReference>
<reference evidence="2 3" key="1">
    <citation type="submission" date="2023-07" db="EMBL/GenBank/DDBJ databases">
        <title>Genomic Encyclopedia of Type Strains, Phase IV (KMG-IV): sequencing the most valuable type-strain genomes for metagenomic binning, comparative biology and taxonomic classification.</title>
        <authorList>
            <person name="Goeker M."/>
        </authorList>
    </citation>
    <scope>NUCLEOTIDE SEQUENCE [LARGE SCALE GENOMIC DNA]</scope>
    <source>
        <strain evidence="2 3">DSM 14914</strain>
    </source>
</reference>
<dbReference type="Proteomes" id="UP001242811">
    <property type="component" value="Unassembled WGS sequence"/>
</dbReference>
<gene>
    <name evidence="2" type="ORF">QOZ95_004523</name>
</gene>
<dbReference type="Gene3D" id="3.90.180.10">
    <property type="entry name" value="Medium-chain alcohol dehydrogenases, catalytic domain"/>
    <property type="match status" value="1"/>
</dbReference>
<sequence length="333" mass="35621">MTATFQALVVEKNDTFSVGVKKVSFEQLPAGEVLIKVAYSSVNYKDGLASIPEGKIVRSYPFIPGIDLSGYVVSSSDPRFQEGQQVLVTGYEVGVSHYGGFSEYARIPADWIVPLPAGLTLKEAMIYGTAGFTAALSIMRLEDNGVSPDKGKILVTGATGGVGGAAVSMLHKKGYQVVASTGKLDATDYLKSLGASDVISREDVVENSGKPLNKQQWQAAVDSVGGNMLATILSKIEYGGSVAVSGLTGGTEVPTTVLPFILRRVNLLGIDSVYCSAERRTNLWKLMAQDLKPERLETLVDREVSLQELPEAFSDILKSKTLGRILVHVSQDL</sequence>
<dbReference type="Gene3D" id="3.40.50.720">
    <property type="entry name" value="NAD(P)-binding Rossmann-like Domain"/>
    <property type="match status" value="1"/>
</dbReference>
<protein>
    <submittedName>
        <fullName evidence="2">YhdH/YhfP family quinone oxidoreductase</fullName>
    </submittedName>
</protein>
<dbReference type="PANTHER" id="PTHR43677:SF1">
    <property type="entry name" value="ACRYLYL-COA REDUCTASE ACUI-RELATED"/>
    <property type="match status" value="1"/>
</dbReference>
<dbReference type="NCBIfam" id="TIGR02823">
    <property type="entry name" value="oxido_YhdH"/>
    <property type="match status" value="1"/>
</dbReference>
<dbReference type="SUPFAM" id="SSF51735">
    <property type="entry name" value="NAD(P)-binding Rossmann-fold domains"/>
    <property type="match status" value="1"/>
</dbReference>
<dbReference type="PANTHER" id="PTHR43677">
    <property type="entry name" value="SHORT-CHAIN DEHYDROGENASE/REDUCTASE"/>
    <property type="match status" value="1"/>
</dbReference>
<dbReference type="Pfam" id="PF08240">
    <property type="entry name" value="ADH_N"/>
    <property type="match status" value="1"/>
</dbReference>
<dbReference type="EMBL" id="JAUSWA010000034">
    <property type="protein sequence ID" value="MDQ0496333.1"/>
    <property type="molecule type" value="Genomic_DNA"/>
</dbReference>
<dbReference type="SUPFAM" id="SSF50129">
    <property type="entry name" value="GroES-like"/>
    <property type="match status" value="1"/>
</dbReference>
<evidence type="ECO:0000313" key="2">
    <source>
        <dbReference type="EMBL" id="MDQ0496333.1"/>
    </source>
</evidence>
<dbReference type="RefSeq" id="WP_152379384.1">
    <property type="nucleotide sequence ID" value="NZ_CP045298.1"/>
</dbReference>
<organism evidence="2 3">
    <name type="scientific">Paenibacillus brasilensis</name>
    <dbReference type="NCBI Taxonomy" id="128574"/>
    <lineage>
        <taxon>Bacteria</taxon>
        <taxon>Bacillati</taxon>
        <taxon>Bacillota</taxon>
        <taxon>Bacilli</taxon>
        <taxon>Bacillales</taxon>
        <taxon>Paenibacillaceae</taxon>
        <taxon>Paenibacillus</taxon>
    </lineage>
</organism>
<evidence type="ECO:0000259" key="1">
    <source>
        <dbReference type="SMART" id="SM00829"/>
    </source>
</evidence>
<dbReference type="InterPro" id="IPR051397">
    <property type="entry name" value="Zn-ADH-like_protein"/>
</dbReference>
<dbReference type="InterPro" id="IPR036291">
    <property type="entry name" value="NAD(P)-bd_dom_sf"/>
</dbReference>
<dbReference type="SMART" id="SM00829">
    <property type="entry name" value="PKS_ER"/>
    <property type="match status" value="1"/>
</dbReference>
<dbReference type="InterPro" id="IPR013149">
    <property type="entry name" value="ADH-like_C"/>
</dbReference>
<proteinExistence type="predicted"/>
<dbReference type="Pfam" id="PF00107">
    <property type="entry name" value="ADH_zinc_N"/>
    <property type="match status" value="1"/>
</dbReference>